<evidence type="ECO:0000313" key="2">
    <source>
        <dbReference type="EMBL" id="SVD66749.1"/>
    </source>
</evidence>
<feature type="compositionally biased region" description="Basic and acidic residues" evidence="1">
    <location>
        <begin position="32"/>
        <end position="56"/>
    </location>
</feature>
<proteinExistence type="predicted"/>
<sequence length="56" mass="6350">MADQEPGRPSQVHGREHPKQAERSAWPPAHGNRSDHYRRSVGDGQQEQRRPEPPAS</sequence>
<dbReference type="AlphaFoldDB" id="A0A382X7A1"/>
<evidence type="ECO:0000256" key="1">
    <source>
        <dbReference type="SAM" id="MobiDB-lite"/>
    </source>
</evidence>
<dbReference type="EMBL" id="UINC01165388">
    <property type="protein sequence ID" value="SVD66749.1"/>
    <property type="molecule type" value="Genomic_DNA"/>
</dbReference>
<feature type="compositionally biased region" description="Basic and acidic residues" evidence="1">
    <location>
        <begin position="13"/>
        <end position="22"/>
    </location>
</feature>
<accession>A0A382X7A1</accession>
<organism evidence="2">
    <name type="scientific">marine metagenome</name>
    <dbReference type="NCBI Taxonomy" id="408172"/>
    <lineage>
        <taxon>unclassified sequences</taxon>
        <taxon>metagenomes</taxon>
        <taxon>ecological metagenomes</taxon>
    </lineage>
</organism>
<reference evidence="2" key="1">
    <citation type="submission" date="2018-05" db="EMBL/GenBank/DDBJ databases">
        <authorList>
            <person name="Lanie J.A."/>
            <person name="Ng W.-L."/>
            <person name="Kazmierczak K.M."/>
            <person name="Andrzejewski T.M."/>
            <person name="Davidsen T.M."/>
            <person name="Wayne K.J."/>
            <person name="Tettelin H."/>
            <person name="Glass J.I."/>
            <person name="Rusch D."/>
            <person name="Podicherti R."/>
            <person name="Tsui H.-C.T."/>
            <person name="Winkler M.E."/>
        </authorList>
    </citation>
    <scope>NUCLEOTIDE SEQUENCE</scope>
</reference>
<gene>
    <name evidence="2" type="ORF">METZ01_LOCUS419603</name>
</gene>
<protein>
    <submittedName>
        <fullName evidence="2">Uncharacterized protein</fullName>
    </submittedName>
</protein>
<name>A0A382X7A1_9ZZZZ</name>
<feature type="region of interest" description="Disordered" evidence="1">
    <location>
        <begin position="1"/>
        <end position="56"/>
    </location>
</feature>